<name>A0A0J9S200_PLAVI</name>
<protein>
    <recommendedName>
        <fullName evidence="4">Variable surface protein Vir10</fullName>
    </recommendedName>
</protein>
<evidence type="ECO:0008006" key="4">
    <source>
        <dbReference type="Google" id="ProtNLM"/>
    </source>
</evidence>
<reference evidence="2 3" key="1">
    <citation type="submission" date="2011-08" db="EMBL/GenBank/DDBJ databases">
        <title>The Genome Sequence of Plasmodium vivax India VII.</title>
        <authorList>
            <consortium name="The Broad Institute Genome Sequencing Platform"/>
            <consortium name="The Broad Institute Genome Sequencing Center for Infectious Disease"/>
            <person name="Neafsey D."/>
            <person name="Carlton J."/>
            <person name="Barnwell J."/>
            <person name="Collins W."/>
            <person name="Escalante A."/>
            <person name="Mullikin J."/>
            <person name="Saul A."/>
            <person name="Guigo R."/>
            <person name="Camara F."/>
            <person name="Young S.K."/>
            <person name="Zeng Q."/>
            <person name="Gargeya S."/>
            <person name="Fitzgerald M."/>
            <person name="Haas B."/>
            <person name="Abouelleil A."/>
            <person name="Alvarado L."/>
            <person name="Arachchi H.M."/>
            <person name="Berlin A."/>
            <person name="Brown A."/>
            <person name="Chapman S.B."/>
            <person name="Chen Z."/>
            <person name="Dunbar C."/>
            <person name="Freedman E."/>
            <person name="Gearin G."/>
            <person name="Gellesch M."/>
            <person name="Goldberg J."/>
            <person name="Griggs A."/>
            <person name="Gujja S."/>
            <person name="Heiman D."/>
            <person name="Howarth C."/>
            <person name="Larson L."/>
            <person name="Lui A."/>
            <person name="MacDonald P.J.P."/>
            <person name="Montmayeur A."/>
            <person name="Murphy C."/>
            <person name="Neiman D."/>
            <person name="Pearson M."/>
            <person name="Priest M."/>
            <person name="Roberts A."/>
            <person name="Saif S."/>
            <person name="Shea T."/>
            <person name="Shenoy N."/>
            <person name="Sisk P."/>
            <person name="Stolte C."/>
            <person name="Sykes S."/>
            <person name="Wortman J."/>
            <person name="Nusbaum C."/>
            <person name="Birren B."/>
        </authorList>
    </citation>
    <scope>NUCLEOTIDE SEQUENCE [LARGE SCALE GENOMIC DNA]</scope>
    <source>
        <strain evidence="2 3">India VII</strain>
    </source>
</reference>
<dbReference type="Pfam" id="PF12420">
    <property type="entry name" value="DUF3671"/>
    <property type="match status" value="1"/>
</dbReference>
<accession>A0A0J9S200</accession>
<feature type="transmembrane region" description="Helical" evidence="1">
    <location>
        <begin position="86"/>
        <end position="107"/>
    </location>
</feature>
<evidence type="ECO:0000313" key="2">
    <source>
        <dbReference type="EMBL" id="KMZ76769.1"/>
    </source>
</evidence>
<evidence type="ECO:0000313" key="3">
    <source>
        <dbReference type="Proteomes" id="UP000053562"/>
    </source>
</evidence>
<dbReference type="EMBL" id="KQ234625">
    <property type="protein sequence ID" value="KMZ76769.1"/>
    <property type="molecule type" value="Genomic_DNA"/>
</dbReference>
<dbReference type="InterPro" id="IPR022139">
    <property type="entry name" value="Fam-L/Fam-M-like_plasmodium"/>
</dbReference>
<keyword evidence="1" id="KW-0812">Transmembrane</keyword>
<sequence length="186" mass="21320">MTEKLSDHSVVGGKKYIADQISTNSQLRGKRLNYIDVYMKDYEKRYRKMKGISKLDCYCEKRVFDKINNLCDFGEKMQNKKRFKKYGIVLTLIALIPAVGLIFPILFGVENLWAGTIDYCVHDSHKVDASPHSGCNKLVLTNCKDILDSFGKANGLIFSFIGAIIFLLCIYILIKIIKYNRMSGRR</sequence>
<evidence type="ECO:0000256" key="1">
    <source>
        <dbReference type="SAM" id="Phobius"/>
    </source>
</evidence>
<gene>
    <name evidence="2" type="ORF">PVIIG_05850</name>
</gene>
<keyword evidence="1" id="KW-0472">Membrane</keyword>
<keyword evidence="1" id="KW-1133">Transmembrane helix</keyword>
<proteinExistence type="predicted"/>
<dbReference type="AlphaFoldDB" id="A0A0J9S200"/>
<dbReference type="Proteomes" id="UP000053562">
    <property type="component" value="Unassembled WGS sequence"/>
</dbReference>
<feature type="transmembrane region" description="Helical" evidence="1">
    <location>
        <begin position="156"/>
        <end position="177"/>
    </location>
</feature>
<organism evidence="2 3">
    <name type="scientific">Plasmodium vivax India VII</name>
    <dbReference type="NCBI Taxonomy" id="1077284"/>
    <lineage>
        <taxon>Eukaryota</taxon>
        <taxon>Sar</taxon>
        <taxon>Alveolata</taxon>
        <taxon>Apicomplexa</taxon>
        <taxon>Aconoidasida</taxon>
        <taxon>Haemosporida</taxon>
        <taxon>Plasmodiidae</taxon>
        <taxon>Plasmodium</taxon>
        <taxon>Plasmodium (Plasmodium)</taxon>
    </lineage>
</organism>